<dbReference type="AlphaFoldDB" id="A0A8E2E1G7"/>
<evidence type="ECO:0000313" key="2">
    <source>
        <dbReference type="Proteomes" id="UP000250266"/>
    </source>
</evidence>
<sequence length="611" mass="67238">MLPDRPHRSIPRRWRYTLILLFTAFFFLPLATAIVALSYLYTHLSNLSIRRNRQQLGRNPSRALRILITGASTPAALTLSRLLHASGHKIVAADYEPIPFLSPARASKTISKFYRLSKVRSATNTSGNKKNEHANITLFGNIVRSAPHHACYQTSAEEVYTSDIEAIIQHNSGIDLWIPCDIPIATPSKSLTAAREVVVGFGGRVVYPDTAAVRICTDKIKFAEFVDGLGMGWKVPLRREVRSRGEIHRVLNGCPKGRRYLLEQLQQEQEQEADADADADDALDIFLADTDTKRDSGISMSLETTSPSPSLQCISGDYYSHSTTLPRPTMNETYNAVAALCISERQPWLMQEVGEGEGSVVIASALVVDGLVGIFVAGTAMNALPTAASDFVISSTISSLLFSGEVEREDGYMAISPASALHSVLQSFTADFAKALPGGKTTTHLTLRFRVEDGRSPIGIAQVIKPISCSLAAHPLLAVLAEYRNPDQASDVVAAYVSAVTDSTTNHTTNGTTTPVTLHLSSSYSSLYNQSSPRGLYSLPQTLTTHLVLPILRLRHLRGSPIEVLEGTITTLQRLLFWKEELFDVRDPWVWWWAWFVSMPVQEAAEMAGWW</sequence>
<dbReference type="Proteomes" id="UP000250266">
    <property type="component" value="Unassembled WGS sequence"/>
</dbReference>
<accession>A0A8E2E1G7</accession>
<reference evidence="1 2" key="1">
    <citation type="journal article" date="2016" name="Nat. Commun.">
        <title>Ectomycorrhizal ecology is imprinted in the genome of the dominant symbiotic fungus Cenococcum geophilum.</title>
        <authorList>
            <consortium name="DOE Joint Genome Institute"/>
            <person name="Peter M."/>
            <person name="Kohler A."/>
            <person name="Ohm R.A."/>
            <person name="Kuo A."/>
            <person name="Krutzmann J."/>
            <person name="Morin E."/>
            <person name="Arend M."/>
            <person name="Barry K.W."/>
            <person name="Binder M."/>
            <person name="Choi C."/>
            <person name="Clum A."/>
            <person name="Copeland A."/>
            <person name="Grisel N."/>
            <person name="Haridas S."/>
            <person name="Kipfer T."/>
            <person name="LaButti K."/>
            <person name="Lindquist E."/>
            <person name="Lipzen A."/>
            <person name="Maire R."/>
            <person name="Meier B."/>
            <person name="Mihaltcheva S."/>
            <person name="Molinier V."/>
            <person name="Murat C."/>
            <person name="Poggeler S."/>
            <person name="Quandt C.A."/>
            <person name="Sperisen C."/>
            <person name="Tritt A."/>
            <person name="Tisserant E."/>
            <person name="Crous P.W."/>
            <person name="Henrissat B."/>
            <person name="Nehls U."/>
            <person name="Egli S."/>
            <person name="Spatafora J.W."/>
            <person name="Grigoriev I.V."/>
            <person name="Martin F.M."/>
        </authorList>
    </citation>
    <scope>NUCLEOTIDE SEQUENCE [LARGE SCALE GENOMIC DNA]</scope>
    <source>
        <strain evidence="1 2">CBS 459.81</strain>
    </source>
</reference>
<name>A0A8E2E1G7_9PEZI</name>
<proteinExistence type="predicted"/>
<organism evidence="1 2">
    <name type="scientific">Lepidopterella palustris CBS 459.81</name>
    <dbReference type="NCBI Taxonomy" id="1314670"/>
    <lineage>
        <taxon>Eukaryota</taxon>
        <taxon>Fungi</taxon>
        <taxon>Dikarya</taxon>
        <taxon>Ascomycota</taxon>
        <taxon>Pezizomycotina</taxon>
        <taxon>Dothideomycetes</taxon>
        <taxon>Pleosporomycetidae</taxon>
        <taxon>Mytilinidiales</taxon>
        <taxon>Argynnaceae</taxon>
        <taxon>Lepidopterella</taxon>
    </lineage>
</organism>
<dbReference type="EMBL" id="KV745301">
    <property type="protein sequence ID" value="OCK75564.1"/>
    <property type="molecule type" value="Genomic_DNA"/>
</dbReference>
<gene>
    <name evidence="1" type="ORF">K432DRAFT_386119</name>
</gene>
<protein>
    <submittedName>
        <fullName evidence="1">Uncharacterized protein</fullName>
    </submittedName>
</protein>
<dbReference type="OrthoDB" id="186626at2759"/>
<evidence type="ECO:0000313" key="1">
    <source>
        <dbReference type="EMBL" id="OCK75564.1"/>
    </source>
</evidence>
<keyword evidence="2" id="KW-1185">Reference proteome</keyword>